<evidence type="ECO:0000313" key="5">
    <source>
        <dbReference type="Proteomes" id="UP000186385"/>
    </source>
</evidence>
<reference evidence="3" key="3">
    <citation type="submission" date="2017-03" db="EMBL/GenBank/DDBJ databases">
        <authorList>
            <person name="Dastager S.G."/>
            <person name="Neurgaonkar P.S."/>
            <person name="Dharne M.S."/>
        </authorList>
    </citation>
    <scope>NUCLEOTIDE SEQUENCE</scope>
    <source>
        <strain evidence="3">DSM 25145</strain>
    </source>
</reference>
<dbReference type="STRING" id="1017273.SAMN05443094_102184"/>
<dbReference type="RefSeq" id="WP_045849371.1">
    <property type="nucleotide sequence ID" value="NZ_FTLX01000002.1"/>
</dbReference>
<dbReference type="Proteomes" id="UP000215545">
    <property type="component" value="Unassembled WGS sequence"/>
</dbReference>
<dbReference type="EMBL" id="FTLX01000002">
    <property type="protein sequence ID" value="SIQ30698.1"/>
    <property type="molecule type" value="Genomic_DNA"/>
</dbReference>
<name>A0A1N6RP82_9BACI</name>
<dbReference type="Gene3D" id="3.40.50.2000">
    <property type="entry name" value="Glycogen Phosphorylase B"/>
    <property type="match status" value="2"/>
</dbReference>
<dbReference type="Proteomes" id="UP000186385">
    <property type="component" value="Unassembled WGS sequence"/>
</dbReference>
<dbReference type="EMBL" id="MWSK01000002">
    <property type="protein sequence ID" value="OXS79113.1"/>
    <property type="molecule type" value="Genomic_DNA"/>
</dbReference>
<evidence type="ECO:0000256" key="1">
    <source>
        <dbReference type="ARBA" id="ARBA00022679"/>
    </source>
</evidence>
<accession>A0A1N6RP82</accession>
<organism evidence="4 5">
    <name type="scientific">Domibacillus enclensis</name>
    <dbReference type="NCBI Taxonomy" id="1017273"/>
    <lineage>
        <taxon>Bacteria</taxon>
        <taxon>Bacillati</taxon>
        <taxon>Bacillota</taxon>
        <taxon>Bacilli</taxon>
        <taxon>Bacillales</taxon>
        <taxon>Bacillaceae</taxon>
        <taxon>Domibacillus</taxon>
    </lineage>
</organism>
<dbReference type="InterPro" id="IPR001296">
    <property type="entry name" value="Glyco_trans_1"/>
</dbReference>
<dbReference type="GO" id="GO:0009103">
    <property type="term" value="P:lipopolysaccharide biosynthetic process"/>
    <property type="evidence" value="ECO:0007669"/>
    <property type="project" value="TreeGrafter"/>
</dbReference>
<dbReference type="PANTHER" id="PTHR46401:SF2">
    <property type="entry name" value="GLYCOSYLTRANSFERASE WBBK-RELATED"/>
    <property type="match status" value="1"/>
</dbReference>
<sequence>MNKILFFDKTNSGHHYIYNKEAMKTLIEKKGIEVHYYSKFNDDLQIDQLEQLNVVNRNFRTEGSRGLPLIIELLYLRMYLKKNKINKLHLFYLDSDLIYAPVFWVFFKDIDITATMHWYPNKKIKEKLLKNLIESSVIKKIVVHGNYTKQKVENLVKRKNSVFSITYPYLHSKKAEASTLKRVQHKLENKEKPIFLAFGGLRRDKGIDILLEALKKVKLPFTLIIAGGESDFKKDEIIKIVEANKISHKVILDIQFIDEEALDAYFTIADVVVLPYRKYFSGQSGPLTEGANRSKVILGPSSGEVGYTIEKYNLGITFISENENDLQEKIEFLISNINNVKNQTFEGAENYQKEIDIKNFSYSYQKFFLNSQW</sequence>
<gene>
    <name evidence="3" type="ORF">B1B05_04865</name>
    <name evidence="4" type="ORF">SAMN05443094_102184</name>
</gene>
<keyword evidence="6" id="KW-1185">Reference proteome</keyword>
<dbReference type="SUPFAM" id="SSF53756">
    <property type="entry name" value="UDP-Glycosyltransferase/glycogen phosphorylase"/>
    <property type="match status" value="1"/>
</dbReference>
<dbReference type="GO" id="GO:0016757">
    <property type="term" value="F:glycosyltransferase activity"/>
    <property type="evidence" value="ECO:0007669"/>
    <property type="project" value="InterPro"/>
</dbReference>
<reference evidence="4 5" key="1">
    <citation type="submission" date="2017-01" db="EMBL/GenBank/DDBJ databases">
        <authorList>
            <person name="Mah S.A."/>
            <person name="Swanson W.J."/>
            <person name="Moy G.W."/>
            <person name="Vacquier V.D."/>
        </authorList>
    </citation>
    <scope>NUCLEOTIDE SEQUENCE [LARGE SCALE GENOMIC DNA]</scope>
    <source>
        <strain evidence="4 5">NIO-1016</strain>
    </source>
</reference>
<feature type="domain" description="Glycosyl transferase family 1" evidence="2">
    <location>
        <begin position="186"/>
        <end position="337"/>
    </location>
</feature>
<evidence type="ECO:0000313" key="3">
    <source>
        <dbReference type="EMBL" id="OXS79113.1"/>
    </source>
</evidence>
<evidence type="ECO:0000313" key="4">
    <source>
        <dbReference type="EMBL" id="SIQ30698.1"/>
    </source>
</evidence>
<proteinExistence type="predicted"/>
<dbReference type="Pfam" id="PF00534">
    <property type="entry name" value="Glycos_transf_1"/>
    <property type="match status" value="1"/>
</dbReference>
<dbReference type="PANTHER" id="PTHR46401">
    <property type="entry name" value="GLYCOSYLTRANSFERASE WBBK-RELATED"/>
    <property type="match status" value="1"/>
</dbReference>
<evidence type="ECO:0000313" key="6">
    <source>
        <dbReference type="Proteomes" id="UP000215545"/>
    </source>
</evidence>
<evidence type="ECO:0000259" key="2">
    <source>
        <dbReference type="Pfam" id="PF00534"/>
    </source>
</evidence>
<protein>
    <submittedName>
        <fullName evidence="4">Glycosyltransferase involved in cell wall bisynthesis</fullName>
    </submittedName>
</protein>
<dbReference type="AlphaFoldDB" id="A0A1N6RP82"/>
<dbReference type="CDD" id="cd03801">
    <property type="entry name" value="GT4_PimA-like"/>
    <property type="match status" value="1"/>
</dbReference>
<reference evidence="6" key="2">
    <citation type="submission" date="2017-03" db="EMBL/GenBank/DDBJ databases">
        <title>Bacillus sp. V-88(T) DSM27956, whole genome shotgun sequencing project.</title>
        <authorList>
            <person name="Dastager S.G."/>
            <person name="Neurgaonkar P.S."/>
            <person name="Dharne M.S."/>
        </authorList>
    </citation>
    <scope>NUCLEOTIDE SEQUENCE [LARGE SCALE GENOMIC DNA]</scope>
    <source>
        <strain evidence="6">DSM 25145</strain>
    </source>
</reference>
<keyword evidence="1 4" id="KW-0808">Transferase</keyword>
<dbReference type="OrthoDB" id="9813214at2"/>